<dbReference type="PRINTS" id="PR00260">
    <property type="entry name" value="CHEMTRNSDUCR"/>
</dbReference>
<evidence type="ECO:0000256" key="3">
    <source>
        <dbReference type="ARBA" id="ARBA00022989"/>
    </source>
</evidence>
<dbReference type="InterPro" id="IPR004090">
    <property type="entry name" value="Chemotax_Me-accpt_rcpt"/>
</dbReference>
<feature type="domain" description="HAMP" evidence="9">
    <location>
        <begin position="206"/>
        <end position="259"/>
    </location>
</feature>
<evidence type="ECO:0000256" key="6">
    <source>
        <dbReference type="ARBA" id="ARBA00029447"/>
    </source>
</evidence>
<dbReference type="GO" id="GO:0007165">
    <property type="term" value="P:signal transduction"/>
    <property type="evidence" value="ECO:0007669"/>
    <property type="project" value="UniProtKB-KW"/>
</dbReference>
<proteinExistence type="inferred from homology"/>
<evidence type="ECO:0000259" key="8">
    <source>
        <dbReference type="PROSITE" id="PS50111"/>
    </source>
</evidence>
<keyword evidence="3" id="KW-1133">Transmembrane helix</keyword>
<dbReference type="SUPFAM" id="SSF58104">
    <property type="entry name" value="Methyl-accepting chemotaxis protein (MCP) signaling domain"/>
    <property type="match status" value="1"/>
</dbReference>
<dbReference type="Pfam" id="PF00015">
    <property type="entry name" value="MCPsignal"/>
    <property type="match status" value="1"/>
</dbReference>
<dbReference type="Pfam" id="PF00672">
    <property type="entry name" value="HAMP"/>
    <property type="match status" value="1"/>
</dbReference>
<dbReference type="STRING" id="857265.WG78_00230"/>
<dbReference type="RefSeq" id="WP_053935774.1">
    <property type="nucleotide sequence ID" value="NZ_LAQT01000001.1"/>
</dbReference>
<dbReference type="SMART" id="SM00304">
    <property type="entry name" value="HAMP"/>
    <property type="match status" value="1"/>
</dbReference>
<dbReference type="GO" id="GO:0016020">
    <property type="term" value="C:membrane"/>
    <property type="evidence" value="ECO:0007669"/>
    <property type="project" value="UniProtKB-SubCell"/>
</dbReference>
<sequence>MSIKSKLVSLVGVTLLLLLVLGINGLYWMRDIQSAFETTYKDRVVCLGQLKNVAEMYTVNVIGTAQKLNARSMSWDRATANLAEARSNIGRNWKAYSATYMPPEEKTLFAEASTNIQAADAAITQLEKLIASKDRVGLDTFARNDIYSTIEPVQQSINKLITLQLKVAKQNFDQSEADYARAEAISIALIAAAILIAAIWSISIVKTLSGKIGRLNTALGHARDHNDLTVRAPVAGKDEVDSIARAYNALADNMQTLVQSVSTAVSTVSREVGQLAETTEQINRAAAAGAESTSSMAAAVEQVTVSIAHVADNASDARQLSEAARQSASSGGEEIVATVANIREIDQAIAEAGRMVGMLGEDTQRVTAIVAVIKDVADQTNLLALNAAIEAARAGEQGRGFAVVADEVRKLAERTALATVDIRNTVEQIGSSSQDVARAMAATVERAHECASTAERAGAAIEAIDRDVNAGGSAIGGIAQALQEHKSGAQLIAQQVERVSQMTDENTAVVGSINEAARRLRDLAGTLQTGVGRFRIA</sequence>
<keyword evidence="5 7" id="KW-0807">Transducer</keyword>
<comment type="caution">
    <text evidence="10">The sequence shown here is derived from an EMBL/GenBank/DDBJ whole genome shotgun (WGS) entry which is preliminary data.</text>
</comment>
<dbReference type="Proteomes" id="UP000037939">
    <property type="component" value="Unassembled WGS sequence"/>
</dbReference>
<evidence type="ECO:0000256" key="2">
    <source>
        <dbReference type="ARBA" id="ARBA00022692"/>
    </source>
</evidence>
<accession>A0A0N0GR23</accession>
<dbReference type="PROSITE" id="PS50111">
    <property type="entry name" value="CHEMOTAXIS_TRANSDUC_2"/>
    <property type="match status" value="1"/>
</dbReference>
<evidence type="ECO:0000256" key="5">
    <source>
        <dbReference type="ARBA" id="ARBA00023224"/>
    </source>
</evidence>
<dbReference type="InterPro" id="IPR004089">
    <property type="entry name" value="MCPsignal_dom"/>
</dbReference>
<dbReference type="PANTHER" id="PTHR32089">
    <property type="entry name" value="METHYL-ACCEPTING CHEMOTAXIS PROTEIN MCPB"/>
    <property type="match status" value="1"/>
</dbReference>
<dbReference type="GO" id="GO:0006935">
    <property type="term" value="P:chemotaxis"/>
    <property type="evidence" value="ECO:0007669"/>
    <property type="project" value="InterPro"/>
</dbReference>
<keyword evidence="4" id="KW-0472">Membrane</keyword>
<organism evidence="10 11">
    <name type="scientific">Amantichitinum ursilacus</name>
    <dbReference type="NCBI Taxonomy" id="857265"/>
    <lineage>
        <taxon>Bacteria</taxon>
        <taxon>Pseudomonadati</taxon>
        <taxon>Pseudomonadota</taxon>
        <taxon>Betaproteobacteria</taxon>
        <taxon>Neisseriales</taxon>
        <taxon>Chitinibacteraceae</taxon>
        <taxon>Amantichitinum</taxon>
    </lineage>
</organism>
<evidence type="ECO:0000256" key="4">
    <source>
        <dbReference type="ARBA" id="ARBA00023136"/>
    </source>
</evidence>
<dbReference type="InterPro" id="IPR003660">
    <property type="entry name" value="HAMP_dom"/>
</dbReference>
<evidence type="ECO:0000313" key="11">
    <source>
        <dbReference type="Proteomes" id="UP000037939"/>
    </source>
</evidence>
<dbReference type="CDD" id="cd06225">
    <property type="entry name" value="HAMP"/>
    <property type="match status" value="1"/>
</dbReference>
<dbReference type="InterPro" id="IPR024478">
    <property type="entry name" value="HlyB_4HB_MCP"/>
</dbReference>
<evidence type="ECO:0000256" key="1">
    <source>
        <dbReference type="ARBA" id="ARBA00004141"/>
    </source>
</evidence>
<keyword evidence="2" id="KW-0812">Transmembrane</keyword>
<reference evidence="10 11" key="1">
    <citation type="submission" date="2015-07" db="EMBL/GenBank/DDBJ databases">
        <title>Draft genome sequence of the Amantichitinum ursilacus IGB-41, a new chitin-degrading bacterium.</title>
        <authorList>
            <person name="Kirstahler P."/>
            <person name="Guenther M."/>
            <person name="Grumaz C."/>
            <person name="Rupp S."/>
            <person name="Zibek S."/>
            <person name="Sohn K."/>
        </authorList>
    </citation>
    <scope>NUCLEOTIDE SEQUENCE [LARGE SCALE GENOMIC DNA]</scope>
    <source>
        <strain evidence="10 11">IGB-41</strain>
    </source>
</reference>
<dbReference type="Gene3D" id="1.10.287.950">
    <property type="entry name" value="Methyl-accepting chemotaxis protein"/>
    <property type="match status" value="1"/>
</dbReference>
<keyword evidence="11" id="KW-1185">Reference proteome</keyword>
<dbReference type="GO" id="GO:0004888">
    <property type="term" value="F:transmembrane signaling receptor activity"/>
    <property type="evidence" value="ECO:0007669"/>
    <property type="project" value="InterPro"/>
</dbReference>
<gene>
    <name evidence="10" type="primary">yoaH</name>
    <name evidence="10" type="ORF">WG78_00230</name>
</gene>
<dbReference type="Pfam" id="PF12729">
    <property type="entry name" value="4HB_MCP_1"/>
    <property type="match status" value="1"/>
</dbReference>
<name>A0A0N0GR23_9NEIS</name>
<feature type="domain" description="Methyl-accepting transducer" evidence="8">
    <location>
        <begin position="264"/>
        <end position="500"/>
    </location>
</feature>
<dbReference type="PANTHER" id="PTHR32089:SF119">
    <property type="entry name" value="METHYL-ACCEPTING CHEMOTAXIS PROTEIN CTPL"/>
    <property type="match status" value="1"/>
</dbReference>
<dbReference type="FunFam" id="1.10.287.950:FF:000001">
    <property type="entry name" value="Methyl-accepting chemotaxis sensory transducer"/>
    <property type="match status" value="1"/>
</dbReference>
<comment type="subcellular location">
    <subcellularLocation>
        <location evidence="1">Membrane</location>
        <topology evidence="1">Multi-pass membrane protein</topology>
    </subcellularLocation>
</comment>
<dbReference type="OrthoDB" id="9806477at2"/>
<evidence type="ECO:0000313" key="10">
    <source>
        <dbReference type="EMBL" id="KPC55039.1"/>
    </source>
</evidence>
<dbReference type="AlphaFoldDB" id="A0A0N0GR23"/>
<comment type="similarity">
    <text evidence="6">Belongs to the methyl-accepting chemotaxis (MCP) protein family.</text>
</comment>
<protein>
    <submittedName>
        <fullName evidence="10">Putative methyl-accepting chemotaxis protein YoaH</fullName>
    </submittedName>
</protein>
<evidence type="ECO:0000259" key="9">
    <source>
        <dbReference type="PROSITE" id="PS50885"/>
    </source>
</evidence>
<dbReference type="EMBL" id="LAQT01000001">
    <property type="protein sequence ID" value="KPC55039.1"/>
    <property type="molecule type" value="Genomic_DNA"/>
</dbReference>
<evidence type="ECO:0000256" key="7">
    <source>
        <dbReference type="PROSITE-ProRule" id="PRU00284"/>
    </source>
</evidence>
<dbReference type="PROSITE" id="PS50885">
    <property type="entry name" value="HAMP"/>
    <property type="match status" value="1"/>
</dbReference>
<dbReference type="SMART" id="SM00283">
    <property type="entry name" value="MA"/>
    <property type="match status" value="1"/>
</dbReference>